<dbReference type="Gene3D" id="3.30.450.40">
    <property type="match status" value="1"/>
</dbReference>
<protein>
    <submittedName>
        <fullName evidence="6">IclR family transcriptional regulator</fullName>
    </submittedName>
</protein>
<dbReference type="AlphaFoldDB" id="A0A8J6M7U7"/>
<keyword evidence="2" id="KW-0238">DNA-binding</keyword>
<keyword evidence="3" id="KW-0804">Transcription</keyword>
<dbReference type="InterPro" id="IPR050707">
    <property type="entry name" value="HTH_MetabolicPath_Reg"/>
</dbReference>
<comment type="caution">
    <text evidence="6">The sequence shown here is derived from an EMBL/GenBank/DDBJ whole genome shotgun (WGS) entry which is preliminary data.</text>
</comment>
<dbReference type="PANTHER" id="PTHR30136">
    <property type="entry name" value="HELIX-TURN-HELIX TRANSCRIPTIONAL REGULATOR, ICLR FAMILY"/>
    <property type="match status" value="1"/>
</dbReference>
<sequence length="253" mass="27520">MTSGEKTVSLLKLLGQAPYVHSVTELGEKIGCTKSGTCKLLAALVKSGLATQTVDRKYTLGPVVYILGKTYEDHIGLSKMVKPYLVRLRDLTGENASFSMLVDGKANLVYREESLQAVRVAGSVGQERPLYAGANGKVLGAFQSDEVIRRRLMEEPITPLTERTIISPDELLKEYAKIRAQGYAISDGELSIETIGISAPIRDESGTVWAAISIGAPRLRVDQTKLERYIFLVKEIAKEMSKDLSSGAIGNSL</sequence>
<dbReference type="InterPro" id="IPR014757">
    <property type="entry name" value="Tscrpt_reg_IclR_C"/>
</dbReference>
<evidence type="ECO:0000259" key="4">
    <source>
        <dbReference type="PROSITE" id="PS51077"/>
    </source>
</evidence>
<dbReference type="PANTHER" id="PTHR30136:SF24">
    <property type="entry name" value="HTH-TYPE TRANSCRIPTIONAL REPRESSOR ALLR"/>
    <property type="match status" value="1"/>
</dbReference>
<dbReference type="PROSITE" id="PS51078">
    <property type="entry name" value="ICLR_ED"/>
    <property type="match status" value="1"/>
</dbReference>
<gene>
    <name evidence="6" type="ORF">H8S11_12470</name>
</gene>
<organism evidence="6 7">
    <name type="scientific">Flintibacter hominis</name>
    <dbReference type="NCBI Taxonomy" id="2763048"/>
    <lineage>
        <taxon>Bacteria</taxon>
        <taxon>Bacillati</taxon>
        <taxon>Bacillota</taxon>
        <taxon>Clostridia</taxon>
        <taxon>Eubacteriales</taxon>
        <taxon>Flintibacter</taxon>
    </lineage>
</organism>
<keyword evidence="7" id="KW-1185">Reference proteome</keyword>
<dbReference type="PROSITE" id="PS51077">
    <property type="entry name" value="HTH_ICLR"/>
    <property type="match status" value="1"/>
</dbReference>
<dbReference type="GO" id="GO:0045892">
    <property type="term" value="P:negative regulation of DNA-templated transcription"/>
    <property type="evidence" value="ECO:0007669"/>
    <property type="project" value="TreeGrafter"/>
</dbReference>
<evidence type="ECO:0000256" key="1">
    <source>
        <dbReference type="ARBA" id="ARBA00023015"/>
    </source>
</evidence>
<evidence type="ECO:0000313" key="7">
    <source>
        <dbReference type="Proteomes" id="UP000628736"/>
    </source>
</evidence>
<dbReference type="InterPro" id="IPR029016">
    <property type="entry name" value="GAF-like_dom_sf"/>
</dbReference>
<dbReference type="Pfam" id="PF09339">
    <property type="entry name" value="HTH_IclR"/>
    <property type="match status" value="1"/>
</dbReference>
<feature type="domain" description="IclR-ED" evidence="5">
    <location>
        <begin position="63"/>
        <end position="246"/>
    </location>
</feature>
<accession>A0A8J6M7U7</accession>
<dbReference type="SUPFAM" id="SSF46785">
    <property type="entry name" value="Winged helix' DNA-binding domain"/>
    <property type="match status" value="1"/>
</dbReference>
<evidence type="ECO:0000256" key="3">
    <source>
        <dbReference type="ARBA" id="ARBA00023163"/>
    </source>
</evidence>
<keyword evidence="1" id="KW-0805">Transcription regulation</keyword>
<reference evidence="6" key="1">
    <citation type="submission" date="2020-08" db="EMBL/GenBank/DDBJ databases">
        <title>Genome public.</title>
        <authorList>
            <person name="Liu C."/>
            <person name="Sun Q."/>
        </authorList>
    </citation>
    <scope>NUCLEOTIDE SEQUENCE</scope>
    <source>
        <strain evidence="6">NSJ-23</strain>
    </source>
</reference>
<evidence type="ECO:0000256" key="2">
    <source>
        <dbReference type="ARBA" id="ARBA00023125"/>
    </source>
</evidence>
<dbReference type="EMBL" id="JACOPO010000011">
    <property type="protein sequence ID" value="MBC5723623.1"/>
    <property type="molecule type" value="Genomic_DNA"/>
</dbReference>
<dbReference type="InterPro" id="IPR036388">
    <property type="entry name" value="WH-like_DNA-bd_sf"/>
</dbReference>
<name>A0A8J6M7U7_9FIRM</name>
<evidence type="ECO:0000313" key="6">
    <source>
        <dbReference type="EMBL" id="MBC5723623.1"/>
    </source>
</evidence>
<dbReference type="GO" id="GO:0003700">
    <property type="term" value="F:DNA-binding transcription factor activity"/>
    <property type="evidence" value="ECO:0007669"/>
    <property type="project" value="TreeGrafter"/>
</dbReference>
<dbReference type="InterPro" id="IPR036390">
    <property type="entry name" value="WH_DNA-bd_sf"/>
</dbReference>
<feature type="domain" description="HTH iclR-type" evidence="4">
    <location>
        <begin position="1"/>
        <end position="62"/>
    </location>
</feature>
<dbReference type="Gene3D" id="1.10.10.10">
    <property type="entry name" value="Winged helix-like DNA-binding domain superfamily/Winged helix DNA-binding domain"/>
    <property type="match status" value="1"/>
</dbReference>
<evidence type="ECO:0000259" key="5">
    <source>
        <dbReference type="PROSITE" id="PS51078"/>
    </source>
</evidence>
<dbReference type="SUPFAM" id="SSF55781">
    <property type="entry name" value="GAF domain-like"/>
    <property type="match status" value="1"/>
</dbReference>
<proteinExistence type="predicted"/>
<dbReference type="Proteomes" id="UP000628736">
    <property type="component" value="Unassembled WGS sequence"/>
</dbReference>
<dbReference type="GO" id="GO:0003677">
    <property type="term" value="F:DNA binding"/>
    <property type="evidence" value="ECO:0007669"/>
    <property type="project" value="UniProtKB-KW"/>
</dbReference>
<dbReference type="RefSeq" id="WP_186853347.1">
    <property type="nucleotide sequence ID" value="NZ_JACOPO010000011.1"/>
</dbReference>
<dbReference type="SMART" id="SM00346">
    <property type="entry name" value="HTH_ICLR"/>
    <property type="match status" value="1"/>
</dbReference>
<dbReference type="InterPro" id="IPR005471">
    <property type="entry name" value="Tscrpt_reg_IclR_N"/>
</dbReference>
<dbReference type="Pfam" id="PF01614">
    <property type="entry name" value="IclR_C"/>
    <property type="match status" value="1"/>
</dbReference>